<feature type="compositionally biased region" description="Basic and acidic residues" evidence="10">
    <location>
        <begin position="669"/>
        <end position="685"/>
    </location>
</feature>
<dbReference type="GO" id="GO:0003677">
    <property type="term" value="F:DNA binding"/>
    <property type="evidence" value="ECO:0007669"/>
    <property type="project" value="UniProtKB-KW"/>
</dbReference>
<comment type="function">
    <text evidence="9">Introduces a single-strand break via transesterification at a target site in duplex DNA. Releases the supercoiling and torsional tension of DNA introduced during the DNA replication and transcription by transiently cleaving and rejoining one strand of the DNA duplex. The scissile phosphodiester is attacked by the catalytic tyrosine of the enzyme, resulting in the formation of a DNA-(5'-phosphotyrosyl)-enzyme intermediate and the expulsion of a 3'-OH DNA strand.</text>
</comment>
<dbReference type="Gene3D" id="2.70.20.10">
    <property type="entry name" value="Topoisomerase I, domain 3"/>
    <property type="match status" value="1"/>
</dbReference>
<dbReference type="GO" id="GO:0006265">
    <property type="term" value="P:DNA topological change"/>
    <property type="evidence" value="ECO:0007669"/>
    <property type="project" value="InterPro"/>
</dbReference>
<evidence type="ECO:0000256" key="10">
    <source>
        <dbReference type="SAM" id="MobiDB-lite"/>
    </source>
</evidence>
<dbReference type="Gene3D" id="1.10.460.10">
    <property type="entry name" value="Topoisomerase I, domain 2"/>
    <property type="match status" value="1"/>
</dbReference>
<dbReference type="Pfam" id="PF01131">
    <property type="entry name" value="Topoisom_bac"/>
    <property type="match status" value="1"/>
</dbReference>
<evidence type="ECO:0000256" key="3">
    <source>
        <dbReference type="ARBA" id="ARBA00022771"/>
    </source>
</evidence>
<reference evidence="13" key="1">
    <citation type="submission" date="2021-02" db="EMBL/GenBank/DDBJ databases">
        <title>First Annotated Genome of the Yellow-green Alga Tribonema minus.</title>
        <authorList>
            <person name="Mahan K.M."/>
        </authorList>
    </citation>
    <scope>NUCLEOTIDE SEQUENCE</scope>
    <source>
        <strain evidence="13">UTEX B ZZ1240</strain>
    </source>
</reference>
<proteinExistence type="inferred from homology"/>
<name>A0A835YM61_9STRA</name>
<keyword evidence="2" id="KW-0479">Metal-binding</keyword>
<dbReference type="PANTHER" id="PTHR11390:SF21">
    <property type="entry name" value="DNA TOPOISOMERASE 3-ALPHA"/>
    <property type="match status" value="1"/>
</dbReference>
<evidence type="ECO:0000259" key="11">
    <source>
        <dbReference type="PROSITE" id="PS51999"/>
    </source>
</evidence>
<dbReference type="InterPro" id="IPR013825">
    <property type="entry name" value="Topo_IA_cen_sub2"/>
</dbReference>
<feature type="region of interest" description="Disordered" evidence="10">
    <location>
        <begin position="665"/>
        <end position="690"/>
    </location>
</feature>
<dbReference type="PROSITE" id="PS00396">
    <property type="entry name" value="TOPO_IA_1"/>
    <property type="match status" value="1"/>
</dbReference>
<dbReference type="InterPro" id="IPR003602">
    <property type="entry name" value="Topo_IA_DNA-bd_dom"/>
</dbReference>
<dbReference type="SUPFAM" id="SSF56712">
    <property type="entry name" value="Prokaryotic type I DNA topoisomerase"/>
    <property type="match status" value="1"/>
</dbReference>
<feature type="domain" description="GRF-type" evidence="11">
    <location>
        <begin position="707"/>
        <end position="746"/>
    </location>
</feature>
<feature type="compositionally biased region" description="Gly residues" evidence="10">
    <location>
        <begin position="749"/>
        <end position="758"/>
    </location>
</feature>
<dbReference type="EC" id="5.6.2.1" evidence="9"/>
<evidence type="ECO:0000313" key="14">
    <source>
        <dbReference type="Proteomes" id="UP000664859"/>
    </source>
</evidence>
<dbReference type="GO" id="GO:0031422">
    <property type="term" value="C:RecQ family helicase-topoisomerase III complex"/>
    <property type="evidence" value="ECO:0007669"/>
    <property type="project" value="TreeGrafter"/>
</dbReference>
<dbReference type="InterPro" id="IPR023406">
    <property type="entry name" value="Topo_IA_AS"/>
</dbReference>
<keyword evidence="7 9" id="KW-0413">Isomerase</keyword>
<dbReference type="AlphaFoldDB" id="A0A835YM61"/>
<dbReference type="Gene3D" id="1.10.290.10">
    <property type="entry name" value="Topoisomerase I, domain 4"/>
    <property type="match status" value="1"/>
</dbReference>
<dbReference type="Proteomes" id="UP000664859">
    <property type="component" value="Unassembled WGS sequence"/>
</dbReference>
<evidence type="ECO:0000256" key="2">
    <source>
        <dbReference type="ARBA" id="ARBA00022723"/>
    </source>
</evidence>
<dbReference type="PANTHER" id="PTHR11390">
    <property type="entry name" value="PROKARYOTIC DNA TOPOISOMERASE"/>
    <property type="match status" value="1"/>
</dbReference>
<dbReference type="OrthoDB" id="430051at2759"/>
<dbReference type="PRINTS" id="PR00417">
    <property type="entry name" value="PRTPISMRASEI"/>
</dbReference>
<dbReference type="InterPro" id="IPR000380">
    <property type="entry name" value="Topo_IA"/>
</dbReference>
<dbReference type="GO" id="GO:0006310">
    <property type="term" value="P:DNA recombination"/>
    <property type="evidence" value="ECO:0007669"/>
    <property type="project" value="TreeGrafter"/>
</dbReference>
<dbReference type="PROSITE" id="PS52039">
    <property type="entry name" value="TOPO_IA_2"/>
    <property type="match status" value="1"/>
</dbReference>
<dbReference type="SMART" id="SM00437">
    <property type="entry name" value="TOP1Ac"/>
    <property type="match status" value="1"/>
</dbReference>
<dbReference type="GO" id="GO:0008270">
    <property type="term" value="F:zinc ion binding"/>
    <property type="evidence" value="ECO:0007669"/>
    <property type="project" value="UniProtKB-KW"/>
</dbReference>
<keyword evidence="4" id="KW-0862">Zinc</keyword>
<dbReference type="InterPro" id="IPR010666">
    <property type="entry name" value="Znf_GRF"/>
</dbReference>
<evidence type="ECO:0000256" key="8">
    <source>
        <dbReference type="PROSITE-ProRule" id="PRU01343"/>
    </source>
</evidence>
<keyword evidence="14" id="KW-1185">Reference proteome</keyword>
<dbReference type="GO" id="GO:0005634">
    <property type="term" value="C:nucleus"/>
    <property type="evidence" value="ECO:0007669"/>
    <property type="project" value="TreeGrafter"/>
</dbReference>
<feature type="domain" description="Topo IA-type catalytic" evidence="12">
    <location>
        <begin position="1"/>
        <end position="418"/>
    </location>
</feature>
<sequence>RFDGLDQSIISYGPCQFPTLGFIVERYRRIQAFQREAFWSIAMEYCADAAGGARLPAPPPPAAQGGGGGAAAAAQATRASFMWERGRLFDRGVAAALAELCADAGTAVVTAVSARPQTRRRPLPMSTVELQRRASRFLRIPSERAMAAAEALYQRGVLSYPRTETDAFSRETDLAGLVGEFRGNAALGAYAAALLDGGAFEWPREGTNNDNAHPPIHPTASVDPATLHGDERGVYELVARHFLAACSRDARGQQTSVRAHMGEEFSASGLMITERNWLEIYHPWERWSDKAIPTFTVGQEFVPTSLMLTEGRTEPPPLLSESDLIQLMDANRIGTDATIAEHIKKIQERGYAERCHESRFRPTVLGLALVDGYEALGLKLSQPLLRQAQEQDCKLVARRELARADAIARCLSVMKPAFEKCVSDAHVLDAAIGAHFGALGARAACVTAAFAACGNCGTRMDLRVTDAGGGGGGGGGARPLLYCTTCRRGLPLPHRGEIALATPGVACPLCAYEVLEVRPGNGFEGNAYTICPWCYNNPPEEHGGAGVGTFPCFLCSADCPLAKKTGSDATPIAPCPLGCGNSLSIRSASAAAAAAPAAGAAAAPAATTSISLSCSGYPACRGAVWLPRVVASARPAESGATCARCGPNVRRLTLTLRRAGRPAYVPPLLEERRGGGSGRGEDRQRAGGGGGRAAVAAAAAAAGERECGCGAPAPKITVRKDGPNQGRNFFKCATGECAFWEWEHDNWPEGGGGGGRGGGRGDGRRGGAGGGRGGGRRGGRG</sequence>
<comment type="similarity">
    <text evidence="1 9">Belongs to the type IA topoisomerase family.</text>
</comment>
<evidence type="ECO:0000256" key="4">
    <source>
        <dbReference type="ARBA" id="ARBA00022833"/>
    </source>
</evidence>
<dbReference type="EMBL" id="JAFCMP010000530">
    <property type="protein sequence ID" value="KAG5177013.1"/>
    <property type="molecule type" value="Genomic_DNA"/>
</dbReference>
<gene>
    <name evidence="13" type="ORF">JKP88DRAFT_170590</name>
</gene>
<evidence type="ECO:0000256" key="9">
    <source>
        <dbReference type="RuleBase" id="RU362092"/>
    </source>
</evidence>
<dbReference type="CDD" id="cd00186">
    <property type="entry name" value="TOP1Ac"/>
    <property type="match status" value="1"/>
</dbReference>
<keyword evidence="5 9" id="KW-0799">Topoisomerase</keyword>
<evidence type="ECO:0000313" key="13">
    <source>
        <dbReference type="EMBL" id="KAG5177013.1"/>
    </source>
</evidence>
<evidence type="ECO:0000256" key="1">
    <source>
        <dbReference type="ARBA" id="ARBA00009446"/>
    </source>
</evidence>
<accession>A0A835YM61</accession>
<keyword evidence="6 9" id="KW-0238">DNA-binding</keyword>
<evidence type="ECO:0000259" key="12">
    <source>
        <dbReference type="PROSITE" id="PS52039"/>
    </source>
</evidence>
<dbReference type="FunFam" id="1.10.290.10:FF:000001">
    <property type="entry name" value="DNA topoisomerase"/>
    <property type="match status" value="1"/>
</dbReference>
<dbReference type="PROSITE" id="PS51999">
    <property type="entry name" value="ZF_GRF"/>
    <property type="match status" value="1"/>
</dbReference>
<organism evidence="13 14">
    <name type="scientific">Tribonema minus</name>
    <dbReference type="NCBI Taxonomy" id="303371"/>
    <lineage>
        <taxon>Eukaryota</taxon>
        <taxon>Sar</taxon>
        <taxon>Stramenopiles</taxon>
        <taxon>Ochrophyta</taxon>
        <taxon>PX clade</taxon>
        <taxon>Xanthophyceae</taxon>
        <taxon>Tribonematales</taxon>
        <taxon>Tribonemataceae</taxon>
        <taxon>Tribonema</taxon>
    </lineage>
</organism>
<evidence type="ECO:0000256" key="7">
    <source>
        <dbReference type="ARBA" id="ARBA00023235"/>
    </source>
</evidence>
<dbReference type="Pfam" id="PF06839">
    <property type="entry name" value="Zn_ribbon_GRF"/>
    <property type="match status" value="1"/>
</dbReference>
<dbReference type="GO" id="GO:0006281">
    <property type="term" value="P:DNA repair"/>
    <property type="evidence" value="ECO:0007669"/>
    <property type="project" value="TreeGrafter"/>
</dbReference>
<evidence type="ECO:0000256" key="6">
    <source>
        <dbReference type="ARBA" id="ARBA00023125"/>
    </source>
</evidence>
<dbReference type="InterPro" id="IPR013497">
    <property type="entry name" value="Topo_IA_cen"/>
</dbReference>
<keyword evidence="3 8" id="KW-0863">Zinc-finger</keyword>
<evidence type="ECO:0000256" key="5">
    <source>
        <dbReference type="ARBA" id="ARBA00023029"/>
    </source>
</evidence>
<dbReference type="GO" id="GO:0003917">
    <property type="term" value="F:DNA topoisomerase type I (single strand cut, ATP-independent) activity"/>
    <property type="evidence" value="ECO:0007669"/>
    <property type="project" value="UniProtKB-EC"/>
</dbReference>
<dbReference type="InterPro" id="IPR023405">
    <property type="entry name" value="Topo_IA_core_domain"/>
</dbReference>
<feature type="region of interest" description="Disordered" evidence="10">
    <location>
        <begin position="746"/>
        <end position="781"/>
    </location>
</feature>
<comment type="catalytic activity">
    <reaction evidence="9">
        <text>ATP-independent breakage of single-stranded DNA, followed by passage and rejoining.</text>
        <dbReference type="EC" id="5.6.2.1"/>
    </reaction>
</comment>
<feature type="non-terminal residue" evidence="13">
    <location>
        <position position="781"/>
    </location>
</feature>
<dbReference type="InterPro" id="IPR013824">
    <property type="entry name" value="Topo_IA_cen_sub1"/>
</dbReference>
<comment type="caution">
    <text evidence="13">The sequence shown here is derived from an EMBL/GenBank/DDBJ whole genome shotgun (WGS) entry which is preliminary data.</text>
</comment>
<dbReference type="InterPro" id="IPR013826">
    <property type="entry name" value="Topo_IA_cen_sub3"/>
</dbReference>
<protein>
    <recommendedName>
        <fullName evidence="9">DNA topoisomerase</fullName>
        <ecNumber evidence="9">5.6.2.1</ecNumber>
    </recommendedName>
</protein>